<protein>
    <submittedName>
        <fullName evidence="8">Response regulator receiver domain-containing protein</fullName>
    </submittedName>
</protein>
<evidence type="ECO:0000256" key="4">
    <source>
        <dbReference type="ARBA" id="ARBA00023125"/>
    </source>
</evidence>
<keyword evidence="3" id="KW-0805">Transcription regulation</keyword>
<organism evidence="8 9">
    <name type="scientific">Flavimobilis marinus</name>
    <dbReference type="NCBI Taxonomy" id="285351"/>
    <lineage>
        <taxon>Bacteria</taxon>
        <taxon>Bacillati</taxon>
        <taxon>Actinomycetota</taxon>
        <taxon>Actinomycetes</taxon>
        <taxon>Micrococcales</taxon>
        <taxon>Jonesiaceae</taxon>
        <taxon>Flavimobilis</taxon>
    </lineage>
</organism>
<reference evidence="9" key="1">
    <citation type="submission" date="2016-10" db="EMBL/GenBank/DDBJ databases">
        <authorList>
            <person name="Varghese N."/>
            <person name="Submissions S."/>
        </authorList>
    </citation>
    <scope>NUCLEOTIDE SEQUENCE [LARGE SCALE GENOMIC DNA]</scope>
    <source>
        <strain evidence="9">DSM 19083</strain>
    </source>
</reference>
<dbReference type="SMART" id="SM00448">
    <property type="entry name" value="REC"/>
    <property type="match status" value="1"/>
</dbReference>
<name>A0A1I2DHH2_9MICO</name>
<keyword evidence="5" id="KW-0804">Transcription</keyword>
<dbReference type="Pfam" id="PF00072">
    <property type="entry name" value="Response_reg"/>
    <property type="match status" value="1"/>
</dbReference>
<dbReference type="InterPro" id="IPR001789">
    <property type="entry name" value="Sig_transdc_resp-reg_receiver"/>
</dbReference>
<feature type="domain" description="Response regulatory" evidence="7">
    <location>
        <begin position="3"/>
        <end position="119"/>
    </location>
</feature>
<gene>
    <name evidence="8" type="ORF">SAMN04488035_0568</name>
</gene>
<dbReference type="OrthoDB" id="3197131at2"/>
<keyword evidence="1 6" id="KW-0597">Phosphoprotein</keyword>
<dbReference type="EMBL" id="FONZ01000001">
    <property type="protein sequence ID" value="SFE80055.1"/>
    <property type="molecule type" value="Genomic_DNA"/>
</dbReference>
<keyword evidence="2" id="KW-0902">Two-component regulatory system</keyword>
<dbReference type="FunFam" id="3.40.50.2300:FF:000001">
    <property type="entry name" value="DNA-binding response regulator PhoB"/>
    <property type="match status" value="1"/>
</dbReference>
<keyword evidence="9" id="KW-1185">Reference proteome</keyword>
<dbReference type="PANTHER" id="PTHR44591">
    <property type="entry name" value="STRESS RESPONSE REGULATOR PROTEIN 1"/>
    <property type="match status" value="1"/>
</dbReference>
<evidence type="ECO:0000256" key="1">
    <source>
        <dbReference type="ARBA" id="ARBA00022553"/>
    </source>
</evidence>
<accession>A0A1I2DHH2</accession>
<dbReference type="PROSITE" id="PS50110">
    <property type="entry name" value="RESPONSE_REGULATORY"/>
    <property type="match status" value="1"/>
</dbReference>
<dbReference type="CDD" id="cd17574">
    <property type="entry name" value="REC_OmpR"/>
    <property type="match status" value="1"/>
</dbReference>
<dbReference type="InterPro" id="IPR011006">
    <property type="entry name" value="CheY-like_superfamily"/>
</dbReference>
<dbReference type="SUPFAM" id="SSF52172">
    <property type="entry name" value="CheY-like"/>
    <property type="match status" value="1"/>
</dbReference>
<proteinExistence type="predicted"/>
<dbReference type="Gene3D" id="3.40.50.2300">
    <property type="match status" value="1"/>
</dbReference>
<dbReference type="PANTHER" id="PTHR44591:SF3">
    <property type="entry name" value="RESPONSE REGULATORY DOMAIN-CONTAINING PROTEIN"/>
    <property type="match status" value="1"/>
</dbReference>
<evidence type="ECO:0000256" key="3">
    <source>
        <dbReference type="ARBA" id="ARBA00023015"/>
    </source>
</evidence>
<dbReference type="GO" id="GO:0003677">
    <property type="term" value="F:DNA binding"/>
    <property type="evidence" value="ECO:0007669"/>
    <property type="project" value="UniProtKB-KW"/>
</dbReference>
<feature type="modified residue" description="4-aspartylphosphate" evidence="6">
    <location>
        <position position="52"/>
    </location>
</feature>
<dbReference type="GO" id="GO:0000160">
    <property type="term" value="P:phosphorelay signal transduction system"/>
    <property type="evidence" value="ECO:0007669"/>
    <property type="project" value="UniProtKB-KW"/>
</dbReference>
<evidence type="ECO:0000259" key="7">
    <source>
        <dbReference type="PROSITE" id="PS50110"/>
    </source>
</evidence>
<evidence type="ECO:0000256" key="5">
    <source>
        <dbReference type="ARBA" id="ARBA00023163"/>
    </source>
</evidence>
<keyword evidence="4" id="KW-0238">DNA-binding</keyword>
<sequence>MARVLVVEDDPDIAALVAHKLRSAGHEVSVAVDGEAGLAAIRADRPALVVLDWMTPRMNGIEVCEAVRADAEVSDTRILMLTAKAQEADLERAFTAGADEYMQKPFSTRELVLRAQSLLART</sequence>
<dbReference type="AlphaFoldDB" id="A0A1I2DHH2"/>
<evidence type="ECO:0000256" key="2">
    <source>
        <dbReference type="ARBA" id="ARBA00023012"/>
    </source>
</evidence>
<evidence type="ECO:0000256" key="6">
    <source>
        <dbReference type="PROSITE-ProRule" id="PRU00169"/>
    </source>
</evidence>
<evidence type="ECO:0000313" key="9">
    <source>
        <dbReference type="Proteomes" id="UP000198520"/>
    </source>
</evidence>
<dbReference type="Proteomes" id="UP000198520">
    <property type="component" value="Unassembled WGS sequence"/>
</dbReference>
<evidence type="ECO:0000313" key="8">
    <source>
        <dbReference type="EMBL" id="SFE80055.1"/>
    </source>
</evidence>
<dbReference type="RefSeq" id="WP_093374841.1">
    <property type="nucleotide sequence ID" value="NZ_BNAN01000001.1"/>
</dbReference>
<dbReference type="STRING" id="285351.SAMN04488035_0568"/>
<dbReference type="InterPro" id="IPR050595">
    <property type="entry name" value="Bact_response_regulator"/>
</dbReference>